<evidence type="ECO:0000256" key="10">
    <source>
        <dbReference type="HAMAP-Rule" id="MF_00278"/>
    </source>
</evidence>
<organism evidence="13 14">
    <name type="scientific">Candidatus Alistipes intestinigallinarum</name>
    <dbReference type="NCBI Taxonomy" id="2838440"/>
    <lineage>
        <taxon>Bacteria</taxon>
        <taxon>Pseudomonadati</taxon>
        <taxon>Bacteroidota</taxon>
        <taxon>Bacteroidia</taxon>
        <taxon>Bacteroidales</taxon>
        <taxon>Rikenellaceae</taxon>
        <taxon>Alistipes</taxon>
    </lineage>
</organism>
<evidence type="ECO:0000256" key="2">
    <source>
        <dbReference type="ARBA" id="ARBA00011152"/>
    </source>
</evidence>
<evidence type="ECO:0000256" key="5">
    <source>
        <dbReference type="ARBA" id="ARBA00022962"/>
    </source>
</evidence>
<dbReference type="Proteomes" id="UP000886844">
    <property type="component" value="Unassembled WGS sequence"/>
</dbReference>
<dbReference type="PANTHER" id="PTHR42701">
    <property type="entry name" value="IMIDAZOLE GLYCEROL PHOSPHATE SYNTHASE SUBUNIT HISH"/>
    <property type="match status" value="1"/>
</dbReference>
<protein>
    <recommendedName>
        <fullName evidence="10">Imidazole glycerol phosphate synthase subunit HisH</fullName>
        <ecNumber evidence="10">4.3.2.10</ecNumber>
    </recommendedName>
    <alternativeName>
        <fullName evidence="10">IGP synthase glutaminase subunit</fullName>
        <ecNumber evidence="10">3.5.1.2</ecNumber>
    </alternativeName>
    <alternativeName>
        <fullName evidence="10">IGP synthase subunit HisH</fullName>
    </alternativeName>
    <alternativeName>
        <fullName evidence="10">ImGP synthase subunit HisH</fullName>
        <shortName evidence="10">IGPS subunit HisH</shortName>
    </alternativeName>
</protein>
<feature type="domain" description="Glutamine amidotransferase" evidence="12">
    <location>
        <begin position="4"/>
        <end position="221"/>
    </location>
</feature>
<proteinExistence type="inferred from homology"/>
<dbReference type="GO" id="GO:0004359">
    <property type="term" value="F:glutaminase activity"/>
    <property type="evidence" value="ECO:0007669"/>
    <property type="project" value="UniProtKB-EC"/>
</dbReference>
<evidence type="ECO:0000313" key="13">
    <source>
        <dbReference type="EMBL" id="HIY69721.1"/>
    </source>
</evidence>
<dbReference type="CDD" id="cd01748">
    <property type="entry name" value="GATase1_IGP_Synthase"/>
    <property type="match status" value="1"/>
</dbReference>
<evidence type="ECO:0000256" key="4">
    <source>
        <dbReference type="ARBA" id="ARBA00022801"/>
    </source>
</evidence>
<dbReference type="EC" id="4.3.2.10" evidence="10"/>
<comment type="subcellular location">
    <subcellularLocation>
        <location evidence="10">Cytoplasm</location>
    </subcellularLocation>
</comment>
<dbReference type="PIRSF" id="PIRSF000495">
    <property type="entry name" value="Amidotransf_hisH"/>
    <property type="match status" value="1"/>
</dbReference>
<dbReference type="GO" id="GO:0016829">
    <property type="term" value="F:lyase activity"/>
    <property type="evidence" value="ECO:0007669"/>
    <property type="project" value="UniProtKB-KW"/>
</dbReference>
<evidence type="ECO:0000259" key="12">
    <source>
        <dbReference type="Pfam" id="PF00117"/>
    </source>
</evidence>
<comment type="catalytic activity">
    <reaction evidence="8 10">
        <text>5-[(5-phospho-1-deoxy-D-ribulos-1-ylimino)methylamino]-1-(5-phospho-beta-D-ribosyl)imidazole-4-carboxamide + L-glutamine = D-erythro-1-(imidazol-4-yl)glycerol 3-phosphate + 5-amino-1-(5-phospho-beta-D-ribosyl)imidazole-4-carboxamide + L-glutamate + H(+)</text>
        <dbReference type="Rhea" id="RHEA:24793"/>
        <dbReference type="ChEBI" id="CHEBI:15378"/>
        <dbReference type="ChEBI" id="CHEBI:29985"/>
        <dbReference type="ChEBI" id="CHEBI:58278"/>
        <dbReference type="ChEBI" id="CHEBI:58359"/>
        <dbReference type="ChEBI" id="CHEBI:58475"/>
        <dbReference type="ChEBI" id="CHEBI:58525"/>
        <dbReference type="EC" id="4.3.2.10"/>
    </reaction>
</comment>
<dbReference type="Pfam" id="PF00117">
    <property type="entry name" value="GATase"/>
    <property type="match status" value="1"/>
</dbReference>
<evidence type="ECO:0000256" key="1">
    <source>
        <dbReference type="ARBA" id="ARBA00005091"/>
    </source>
</evidence>
<comment type="catalytic activity">
    <reaction evidence="9 10">
        <text>L-glutamine + H2O = L-glutamate + NH4(+)</text>
        <dbReference type="Rhea" id="RHEA:15889"/>
        <dbReference type="ChEBI" id="CHEBI:15377"/>
        <dbReference type="ChEBI" id="CHEBI:28938"/>
        <dbReference type="ChEBI" id="CHEBI:29985"/>
        <dbReference type="ChEBI" id="CHEBI:58359"/>
        <dbReference type="EC" id="3.5.1.2"/>
    </reaction>
</comment>
<evidence type="ECO:0000256" key="7">
    <source>
        <dbReference type="ARBA" id="ARBA00023239"/>
    </source>
</evidence>
<keyword evidence="4 10" id="KW-0378">Hydrolase</keyword>
<keyword evidence="3 10" id="KW-0028">Amino-acid biosynthesis</keyword>
<dbReference type="EMBL" id="DXDA01000076">
    <property type="protein sequence ID" value="HIY69721.1"/>
    <property type="molecule type" value="Genomic_DNA"/>
</dbReference>
<keyword evidence="6 10" id="KW-0368">Histidine biosynthesis</keyword>
<evidence type="ECO:0000256" key="8">
    <source>
        <dbReference type="ARBA" id="ARBA00047838"/>
    </source>
</evidence>
<sequence length="225" mass="23977">MIAVVDYDTGNLRSVADALRRAGAEFTLTADAALLRAADRVILPGVGEASSAMAKLRERGLDEVLPTLTCPVLGICIGMQLMCLSSEEGDATCLGIFPTRVRRLDADPDFFSVCGGLPALPDTDSRTAAPTGTQAVSRLKVPHVGWDTISALRTPLFAGLPEESYVYYVHSYAADPCASTIAATEYGRRFSAALARDNFYGTQFHPEKSGATGATIIGNFLKLQR</sequence>
<reference evidence="13" key="1">
    <citation type="journal article" date="2021" name="PeerJ">
        <title>Extensive microbial diversity within the chicken gut microbiome revealed by metagenomics and culture.</title>
        <authorList>
            <person name="Gilroy R."/>
            <person name="Ravi A."/>
            <person name="Getino M."/>
            <person name="Pursley I."/>
            <person name="Horton D.L."/>
            <person name="Alikhan N.F."/>
            <person name="Baker D."/>
            <person name="Gharbi K."/>
            <person name="Hall N."/>
            <person name="Watson M."/>
            <person name="Adriaenssens E.M."/>
            <person name="Foster-Nyarko E."/>
            <person name="Jarju S."/>
            <person name="Secka A."/>
            <person name="Antonio M."/>
            <person name="Oren A."/>
            <person name="Chaudhuri R.R."/>
            <person name="La Ragione R."/>
            <person name="Hildebrand F."/>
            <person name="Pallen M.J."/>
        </authorList>
    </citation>
    <scope>NUCLEOTIDE SEQUENCE</scope>
    <source>
        <strain evidence="13">5134</strain>
    </source>
</reference>
<name>A0A9D2CBW4_9BACT</name>
<feature type="active site" evidence="10 11">
    <location>
        <position position="207"/>
    </location>
</feature>
<evidence type="ECO:0000256" key="3">
    <source>
        <dbReference type="ARBA" id="ARBA00022605"/>
    </source>
</evidence>
<gene>
    <name evidence="10" type="primary">hisH</name>
    <name evidence="13" type="ORF">H9828_09925</name>
</gene>
<dbReference type="PROSITE" id="PS51273">
    <property type="entry name" value="GATASE_TYPE_1"/>
    <property type="match status" value="1"/>
</dbReference>
<comment type="function">
    <text evidence="10">IGPS catalyzes the conversion of PRFAR and glutamine to IGP, AICAR and glutamate. The HisH subunit catalyzes the hydrolysis of glutamine to glutamate and ammonia as part of the synthesis of IGP and AICAR. The resulting ammonia molecule is channeled to the active site of HisF.</text>
</comment>
<reference evidence="13" key="2">
    <citation type="submission" date="2021-04" db="EMBL/GenBank/DDBJ databases">
        <authorList>
            <person name="Gilroy R."/>
        </authorList>
    </citation>
    <scope>NUCLEOTIDE SEQUENCE</scope>
    <source>
        <strain evidence="13">5134</strain>
    </source>
</reference>
<accession>A0A9D2CBW4</accession>
<keyword evidence="5 10" id="KW-0315">Glutamine amidotransferase</keyword>
<dbReference type="GO" id="GO:0000107">
    <property type="term" value="F:imidazoleglycerol-phosphate synthase activity"/>
    <property type="evidence" value="ECO:0007669"/>
    <property type="project" value="UniProtKB-UniRule"/>
</dbReference>
<feature type="active site" evidence="10 11">
    <location>
        <position position="205"/>
    </location>
</feature>
<keyword evidence="7 10" id="KW-0456">Lyase</keyword>
<comment type="caution">
    <text evidence="13">The sequence shown here is derived from an EMBL/GenBank/DDBJ whole genome shotgun (WGS) entry which is preliminary data.</text>
</comment>
<dbReference type="InterPro" id="IPR029062">
    <property type="entry name" value="Class_I_gatase-like"/>
</dbReference>
<dbReference type="InterPro" id="IPR010139">
    <property type="entry name" value="Imidazole-glycPsynth_HisH"/>
</dbReference>
<comment type="pathway">
    <text evidence="1 10">Amino-acid biosynthesis; L-histidine biosynthesis; L-histidine from 5-phospho-alpha-D-ribose 1-diphosphate: step 5/9.</text>
</comment>
<evidence type="ECO:0000256" key="11">
    <source>
        <dbReference type="PIRSR" id="PIRSR000495-1"/>
    </source>
</evidence>
<evidence type="ECO:0000313" key="14">
    <source>
        <dbReference type="Proteomes" id="UP000886844"/>
    </source>
</evidence>
<dbReference type="AlphaFoldDB" id="A0A9D2CBW4"/>
<dbReference type="HAMAP" id="MF_00278">
    <property type="entry name" value="HisH"/>
    <property type="match status" value="1"/>
</dbReference>
<keyword evidence="10" id="KW-0963">Cytoplasm</keyword>
<comment type="subunit">
    <text evidence="2 10">Heterodimer of HisH and HisF.</text>
</comment>
<dbReference type="EC" id="3.5.1.2" evidence="10"/>
<feature type="active site" description="Nucleophile" evidence="10 11">
    <location>
        <position position="76"/>
    </location>
</feature>
<evidence type="ECO:0000256" key="9">
    <source>
        <dbReference type="ARBA" id="ARBA00049534"/>
    </source>
</evidence>
<dbReference type="GO" id="GO:0000105">
    <property type="term" value="P:L-histidine biosynthetic process"/>
    <property type="evidence" value="ECO:0007669"/>
    <property type="project" value="UniProtKB-UniRule"/>
</dbReference>
<evidence type="ECO:0000256" key="6">
    <source>
        <dbReference type="ARBA" id="ARBA00023102"/>
    </source>
</evidence>
<dbReference type="InterPro" id="IPR017926">
    <property type="entry name" value="GATASE"/>
</dbReference>
<dbReference type="GO" id="GO:0005737">
    <property type="term" value="C:cytoplasm"/>
    <property type="evidence" value="ECO:0007669"/>
    <property type="project" value="UniProtKB-SubCell"/>
</dbReference>
<dbReference type="PANTHER" id="PTHR42701:SF1">
    <property type="entry name" value="IMIDAZOLE GLYCEROL PHOSPHATE SYNTHASE SUBUNIT HISH"/>
    <property type="match status" value="1"/>
</dbReference>
<dbReference type="SUPFAM" id="SSF52317">
    <property type="entry name" value="Class I glutamine amidotransferase-like"/>
    <property type="match status" value="1"/>
</dbReference>
<dbReference type="Gene3D" id="3.40.50.880">
    <property type="match status" value="1"/>
</dbReference>